<dbReference type="PANTHER" id="PTHR15082">
    <property type="entry name" value="NADH-UBIQUINONE OXIDOREDUCTASE B12 SUBUNIT"/>
    <property type="match status" value="1"/>
</dbReference>
<dbReference type="PANTHER" id="PTHR15082:SF2">
    <property type="entry name" value="NADH DEHYDROGENASE [UBIQUINONE] 1 BETA SUBCOMPLEX SUBUNIT 3"/>
    <property type="match status" value="1"/>
</dbReference>
<evidence type="ECO:0000256" key="6">
    <source>
        <dbReference type="ARBA" id="ARBA00022692"/>
    </source>
</evidence>
<reference evidence="14" key="1">
    <citation type="submission" date="2014-01" db="EMBL/GenBank/DDBJ databases">
        <title>The genome of the white-rot fungus Pycnoporus cinnabarinus: a basidiomycete model with a versatile arsenal for lignocellulosic biomass breakdown.</title>
        <authorList>
            <person name="Levasseur A."/>
            <person name="Lomascolo A."/>
            <person name="Ruiz-Duenas F.J."/>
            <person name="Uzan E."/>
            <person name="Piumi F."/>
            <person name="Kues U."/>
            <person name="Ram A.F.J."/>
            <person name="Murat C."/>
            <person name="Haon M."/>
            <person name="Benoit I."/>
            <person name="Arfi Y."/>
            <person name="Chevret D."/>
            <person name="Drula E."/>
            <person name="Kwon M.J."/>
            <person name="Gouret P."/>
            <person name="Lesage-Meessen L."/>
            <person name="Lombard V."/>
            <person name="Mariette J."/>
            <person name="Noirot C."/>
            <person name="Park J."/>
            <person name="Patyshakuliyeva A."/>
            <person name="Wieneger R.A.B."/>
            <person name="Wosten H.A.B."/>
            <person name="Martin F."/>
            <person name="Coutinho P.M."/>
            <person name="de Vries R."/>
            <person name="Martinez A.T."/>
            <person name="Klopp C."/>
            <person name="Pontarotti P."/>
            <person name="Henrissat B."/>
            <person name="Record E."/>
        </authorList>
    </citation>
    <scope>NUCLEOTIDE SEQUENCE [LARGE SCALE GENOMIC DNA]</scope>
    <source>
        <strain evidence="14">BRFM137</strain>
    </source>
</reference>
<dbReference type="Proteomes" id="UP000029665">
    <property type="component" value="Unassembled WGS sequence"/>
</dbReference>
<accession>A0A060S3Y3</accession>
<comment type="function">
    <text evidence="1">Accessory subunit of the mitochondrial membrane respiratory chain NADH dehydrogenase (Complex I), that is believed not to be involved in catalysis. Complex I functions in the transfer of electrons from NADH to the respiratory chain. The immediate electron acceptor for the enzyme is believed to be ubiquinone.</text>
</comment>
<protein>
    <recommendedName>
        <fullName evidence="16">NADH-ubiquinone oxidoreductase B12 subunit</fullName>
    </recommendedName>
</protein>
<feature type="compositionally biased region" description="Polar residues" evidence="12">
    <location>
        <begin position="48"/>
        <end position="68"/>
    </location>
</feature>
<comment type="subcellular location">
    <subcellularLocation>
        <location evidence="2">Mitochondrion inner membrane</location>
        <topology evidence="2">Single-pass membrane protein</topology>
        <orientation evidence="2">Matrix side</orientation>
    </subcellularLocation>
</comment>
<keyword evidence="8" id="KW-0249">Electron transport</keyword>
<dbReference type="GO" id="GO:0022900">
    <property type="term" value="P:electron transport chain"/>
    <property type="evidence" value="ECO:0007669"/>
    <property type="project" value="InterPro"/>
</dbReference>
<keyword evidence="5" id="KW-0679">Respiratory chain</keyword>
<evidence type="ECO:0000256" key="1">
    <source>
        <dbReference type="ARBA" id="ARBA00003195"/>
    </source>
</evidence>
<dbReference type="OrthoDB" id="521512at2759"/>
<dbReference type="GO" id="GO:0005743">
    <property type="term" value="C:mitochondrial inner membrane"/>
    <property type="evidence" value="ECO:0007669"/>
    <property type="project" value="UniProtKB-SubCell"/>
</dbReference>
<keyword evidence="10" id="KW-0496">Mitochondrion</keyword>
<dbReference type="GO" id="GO:0032981">
    <property type="term" value="P:mitochondrial respiratory chain complex I assembly"/>
    <property type="evidence" value="ECO:0007669"/>
    <property type="project" value="TreeGrafter"/>
</dbReference>
<evidence type="ECO:0000313" key="15">
    <source>
        <dbReference type="Proteomes" id="UP000029665"/>
    </source>
</evidence>
<feature type="transmembrane region" description="Helical" evidence="13">
    <location>
        <begin position="92"/>
        <end position="113"/>
    </location>
</feature>
<evidence type="ECO:0000256" key="10">
    <source>
        <dbReference type="ARBA" id="ARBA00023128"/>
    </source>
</evidence>
<evidence type="ECO:0000256" key="2">
    <source>
        <dbReference type="ARBA" id="ARBA00004298"/>
    </source>
</evidence>
<organism evidence="14 15">
    <name type="scientific">Pycnoporus cinnabarinus</name>
    <name type="common">Cinnabar-red polypore</name>
    <name type="synonym">Trametes cinnabarina</name>
    <dbReference type="NCBI Taxonomy" id="5643"/>
    <lineage>
        <taxon>Eukaryota</taxon>
        <taxon>Fungi</taxon>
        <taxon>Dikarya</taxon>
        <taxon>Basidiomycota</taxon>
        <taxon>Agaricomycotina</taxon>
        <taxon>Agaricomycetes</taxon>
        <taxon>Polyporales</taxon>
        <taxon>Polyporaceae</taxon>
        <taxon>Trametes</taxon>
    </lineage>
</organism>
<evidence type="ECO:0000256" key="13">
    <source>
        <dbReference type="SAM" id="Phobius"/>
    </source>
</evidence>
<dbReference type="STRING" id="5643.A0A060S3Y3"/>
<evidence type="ECO:0000256" key="12">
    <source>
        <dbReference type="SAM" id="MobiDB-lite"/>
    </source>
</evidence>
<dbReference type="InterPro" id="IPR012576">
    <property type="entry name" value="NDUFB3"/>
</dbReference>
<evidence type="ECO:0000256" key="7">
    <source>
        <dbReference type="ARBA" id="ARBA00022792"/>
    </source>
</evidence>
<evidence type="ECO:0000313" key="14">
    <source>
        <dbReference type="EMBL" id="CDO69137.1"/>
    </source>
</evidence>
<gene>
    <name evidence="14" type="ORF">BN946_scf185042.g39</name>
</gene>
<evidence type="ECO:0000256" key="8">
    <source>
        <dbReference type="ARBA" id="ARBA00022982"/>
    </source>
</evidence>
<comment type="caution">
    <text evidence="14">The sequence shown here is derived from an EMBL/GenBank/DDBJ whole genome shotgun (WGS) entry which is preliminary data.</text>
</comment>
<keyword evidence="6 13" id="KW-0812">Transmembrane</keyword>
<evidence type="ECO:0000256" key="5">
    <source>
        <dbReference type="ARBA" id="ARBA00022660"/>
    </source>
</evidence>
<sequence>MQGGGGRKASEEGTITEPALNSRHAGEPRTSAREAGNVDEAATANPHLKSTSRVCLTSSTQMPPQQDPQLFRDPWAKREAWRKHPVFSRRAMFSKAFPGFGVALVAFTTYVVVENLITKGKDSH</sequence>
<evidence type="ECO:0000256" key="4">
    <source>
        <dbReference type="ARBA" id="ARBA00022448"/>
    </source>
</evidence>
<evidence type="ECO:0000256" key="11">
    <source>
        <dbReference type="ARBA" id="ARBA00023136"/>
    </source>
</evidence>
<evidence type="ECO:0008006" key="16">
    <source>
        <dbReference type="Google" id="ProtNLM"/>
    </source>
</evidence>
<evidence type="ECO:0000256" key="3">
    <source>
        <dbReference type="ARBA" id="ARBA00005667"/>
    </source>
</evidence>
<dbReference type="HOGENOM" id="CLU_2005048_0_0_1"/>
<keyword evidence="4" id="KW-0813">Transport</keyword>
<name>A0A060S3Y3_PYCCI</name>
<feature type="region of interest" description="Disordered" evidence="12">
    <location>
        <begin position="1"/>
        <end position="71"/>
    </location>
</feature>
<evidence type="ECO:0000256" key="9">
    <source>
        <dbReference type="ARBA" id="ARBA00022989"/>
    </source>
</evidence>
<keyword evidence="11 13" id="KW-0472">Membrane</keyword>
<dbReference type="Pfam" id="PF08122">
    <property type="entry name" value="NDUF_B12"/>
    <property type="match status" value="1"/>
</dbReference>
<keyword evidence="9 13" id="KW-1133">Transmembrane helix</keyword>
<keyword evidence="15" id="KW-1185">Reference proteome</keyword>
<dbReference type="AlphaFoldDB" id="A0A060S3Y3"/>
<keyword evidence="7" id="KW-0999">Mitochondrion inner membrane</keyword>
<comment type="similarity">
    <text evidence="3">Belongs to the complex I NDUFB3 subunit family.</text>
</comment>
<proteinExistence type="inferred from homology"/>
<dbReference type="EMBL" id="CCBP010000034">
    <property type="protein sequence ID" value="CDO69137.1"/>
    <property type="molecule type" value="Genomic_DNA"/>
</dbReference>